<dbReference type="SMART" id="SM00823">
    <property type="entry name" value="PKS_PP"/>
    <property type="match status" value="1"/>
</dbReference>
<evidence type="ECO:0000256" key="6">
    <source>
        <dbReference type="ARBA" id="ARBA00023268"/>
    </source>
</evidence>
<dbReference type="RefSeq" id="WP_164204966.1">
    <property type="nucleotide sequence ID" value="NZ_JAAGMP010001010.1"/>
</dbReference>
<evidence type="ECO:0000256" key="2">
    <source>
        <dbReference type="ARBA" id="ARBA00022450"/>
    </source>
</evidence>
<dbReference type="PANTHER" id="PTHR43775:SF51">
    <property type="entry name" value="INACTIVE PHENOLPHTHIOCEROL SYNTHESIS POLYKETIDE SYNTHASE TYPE I PKS1-RELATED"/>
    <property type="match status" value="1"/>
</dbReference>
<protein>
    <submittedName>
        <fullName evidence="13">SDR family NAD(P)-dependent oxidoreductase</fullName>
    </submittedName>
</protein>
<dbReference type="GO" id="GO:0004315">
    <property type="term" value="F:3-oxoacyl-[acyl-carrier-protein] synthase activity"/>
    <property type="evidence" value="ECO:0007669"/>
    <property type="project" value="InterPro"/>
</dbReference>
<feature type="compositionally biased region" description="Gly residues" evidence="9">
    <location>
        <begin position="778"/>
        <end position="787"/>
    </location>
</feature>
<dbReference type="SUPFAM" id="SSF52151">
    <property type="entry name" value="FabD/lysophospholipase-like"/>
    <property type="match status" value="1"/>
</dbReference>
<dbReference type="PROSITE" id="PS00606">
    <property type="entry name" value="KS3_1"/>
    <property type="match status" value="1"/>
</dbReference>
<feature type="region of interest" description="C-terminal hotdog fold" evidence="8">
    <location>
        <begin position="438"/>
        <end position="580"/>
    </location>
</feature>
<dbReference type="SUPFAM" id="SSF47336">
    <property type="entry name" value="ACP-like"/>
    <property type="match status" value="1"/>
</dbReference>
<dbReference type="InterPro" id="IPR057326">
    <property type="entry name" value="KR_dom"/>
</dbReference>
<dbReference type="InterPro" id="IPR014030">
    <property type="entry name" value="Ketoacyl_synth_N"/>
</dbReference>
<proteinExistence type="predicted"/>
<dbReference type="PANTHER" id="PTHR43775">
    <property type="entry name" value="FATTY ACID SYNTHASE"/>
    <property type="match status" value="1"/>
</dbReference>
<feature type="region of interest" description="N-terminal hotdog fold" evidence="8">
    <location>
        <begin position="305"/>
        <end position="426"/>
    </location>
</feature>
<dbReference type="InterPro" id="IPR049552">
    <property type="entry name" value="PKS_DH_N"/>
</dbReference>
<dbReference type="InterPro" id="IPR016039">
    <property type="entry name" value="Thiolase-like"/>
</dbReference>
<keyword evidence="5" id="KW-0045">Antibiotic biosynthesis</keyword>
<dbReference type="SMART" id="SM00825">
    <property type="entry name" value="PKS_KS"/>
    <property type="match status" value="1"/>
</dbReference>
<dbReference type="SMART" id="SM01294">
    <property type="entry name" value="PKS_PP_betabranch"/>
    <property type="match status" value="1"/>
</dbReference>
<dbReference type="SUPFAM" id="SSF51735">
    <property type="entry name" value="NAD(P)-binding Rossmann-fold domains"/>
    <property type="match status" value="2"/>
</dbReference>
<dbReference type="Gene3D" id="3.40.366.10">
    <property type="entry name" value="Malonyl-Coenzyme A Acyl Carrier Protein, domain 2"/>
    <property type="match status" value="1"/>
</dbReference>
<dbReference type="InterPro" id="IPR055123">
    <property type="entry name" value="SpnB-like_Rossmann"/>
</dbReference>
<dbReference type="Gene3D" id="3.10.129.110">
    <property type="entry name" value="Polyketide synthase dehydratase"/>
    <property type="match status" value="1"/>
</dbReference>
<dbReference type="SUPFAM" id="SSF53901">
    <property type="entry name" value="Thiolase-like"/>
    <property type="match status" value="1"/>
</dbReference>
<dbReference type="GO" id="GO:0031177">
    <property type="term" value="F:phosphopantetheine binding"/>
    <property type="evidence" value="ECO:0007669"/>
    <property type="project" value="InterPro"/>
</dbReference>
<dbReference type="InterPro" id="IPR018201">
    <property type="entry name" value="Ketoacyl_synth_AS"/>
</dbReference>
<dbReference type="InterPro" id="IPR016036">
    <property type="entry name" value="Malonyl_transacylase_ACP-bd"/>
</dbReference>
<keyword evidence="3" id="KW-0597">Phosphoprotein</keyword>
<dbReference type="GO" id="GO:0006633">
    <property type="term" value="P:fatty acid biosynthetic process"/>
    <property type="evidence" value="ECO:0007669"/>
    <property type="project" value="InterPro"/>
</dbReference>
<dbReference type="InterPro" id="IPR016035">
    <property type="entry name" value="Acyl_Trfase/lysoPLipase"/>
</dbReference>
<dbReference type="SUPFAM" id="SSF55048">
    <property type="entry name" value="Probable ACP-binding domain of malonyl-CoA ACP transacylase"/>
    <property type="match status" value="1"/>
</dbReference>
<dbReference type="Pfam" id="PF00109">
    <property type="entry name" value="ketoacyl-synt"/>
    <property type="match status" value="1"/>
</dbReference>
<name>A0A7K3S190_9ACTN</name>
<dbReference type="PROSITE" id="PS52019">
    <property type="entry name" value="PKS_MFAS_DH"/>
    <property type="match status" value="1"/>
</dbReference>
<dbReference type="InterPro" id="IPR020806">
    <property type="entry name" value="PKS_PP-bd"/>
</dbReference>
<keyword evidence="6" id="KW-0511">Multifunctional enzyme</keyword>
<dbReference type="InterPro" id="IPR049900">
    <property type="entry name" value="PKS_mFAS_DH"/>
</dbReference>
<feature type="non-terminal residue" evidence="13">
    <location>
        <position position="1678"/>
    </location>
</feature>
<accession>A0A7K3S190</accession>
<dbReference type="Proteomes" id="UP000469670">
    <property type="component" value="Unassembled WGS sequence"/>
</dbReference>
<comment type="caution">
    <text evidence="13">The sequence shown here is derived from an EMBL/GenBank/DDBJ whole genome shotgun (WGS) entry which is preliminary data.</text>
</comment>
<dbReference type="Gene3D" id="3.30.70.3290">
    <property type="match status" value="2"/>
</dbReference>
<feature type="active site" description="Proton acceptor; for dehydratase activity" evidence="8">
    <location>
        <position position="337"/>
    </location>
</feature>
<feature type="domain" description="Ketosynthase family 3 (KS3)" evidence="11">
    <location>
        <begin position="1171"/>
        <end position="1594"/>
    </location>
</feature>
<dbReference type="InterPro" id="IPR001227">
    <property type="entry name" value="Ac_transferase_dom_sf"/>
</dbReference>
<dbReference type="InterPro" id="IPR042104">
    <property type="entry name" value="PKS_dehydratase_sf"/>
</dbReference>
<dbReference type="SMART" id="SM00826">
    <property type="entry name" value="PKS_DH"/>
    <property type="match status" value="1"/>
</dbReference>
<dbReference type="Pfam" id="PF00698">
    <property type="entry name" value="Acyl_transf_1"/>
    <property type="match status" value="1"/>
</dbReference>
<gene>
    <name evidence="13" type="ORF">G3I50_22825</name>
</gene>
<dbReference type="InterPro" id="IPR036736">
    <property type="entry name" value="ACP-like_sf"/>
</dbReference>
<sequence length="1678" mass="173672">MAQVALFAFEVALFRLWVSWGVRVDCVGGHSVGEVVAAFVAGVLSLEDACRLVVARGRLMQGLALGGVMVAVEASEEEVLPLLGGGVSLAAVNGPSSVVLSGVEGVVDEVVGVFVGRGRRSKRLVVSHAFHSVLMEPMLEEFRGVVEGLVFREPVLGVVVGGDVCDPGFWVSHVREPVRFLETVRLMEGRGVSGFVEVGPDAVLSVMGPGCVVGDEVVFVPSVVRGRDEVRCVVGALGGLWVRGFDVDWGAVFEGLGVTAGAGAGAGGGVVDLPTYPFERRRYWLDSGSGGSGDVGVSGQVGAGHPLLAAVLDHVDGDGVTLTGRLSLATHPWLADHAVHGAVLVPGTALVEMVLRAGQETGTPTIDELTLQAPIIVPPDGGVRLRVTVGARDGDGLRTVTVHGQASDGPWIEHAGGTLTEKQPSSAVADSHWPPAGAGELDADTAYARLAQAGVDYGPLFQGLRRAWQRGGEVFAEVTLPENTSTEGFALHPALFDAALHGGTYLDADSPQGTEGSGGAGLPFVWRGVTVHSTGALELRVRMKRSGDNEMALSATDPDGSAVVTVESLVTRTLAAEQITTADESLYVPEWKEHPGAARYAGTSVVVDDLADLGADVPDVPDVVVLRVGGAGTGNAGSDDGTTAADRARTTTAKVLGTLTAWLADERFTTSRLALLTRHAAPASDDPDLAQAPVWGLVRAAQAEHPGRFLLLDVQDAREDRDTDEAHVPSGPRDAGHAVPDTALITALGTGEPEIVIRDGALFVPRWRRAATVPADGPGTGGTGTGGTAESETGLRSGFPDSVLITGGTGGLGAAVARHLAGQHGVGELVLVSRRGPEAPGAEALCAELTALGARVTAVAADVSDRNAVAALFADHPVRGVVHAAGVLADGLVESMTADRLDAVFRPKADAAWHLHELGGDLDTFILFSSATSAIDPTAQGNYAAANMFLDALAAHRRARGLSAQSLAWGFWSEDGMGTRLDATDLARVHRTGIASLPTDEALELLDAAVATGEPNVAPVRLDTSVLRTREEELPVVLADLVRRPKPRVPAAGDRSTTPFRTKLIGLAESEREPFVLDTVRTQIAAVLGHAGAQDVEPRRAFTDFGFDSLTAVEFRNKVAAATGLKLPSTIVFDYPTPRAFAGFLLAEALDEVREEDAAETAGTLHAVDADDPVVIVGMSCRYPGGVESPEDLWHMVAEGIDGMSGFPTDRGWDLEALDGSAPGQSYTNQGGFLEGAADFDADFFGISPREALAMDPQQRLLLEASWEAFERAGIDPHSLRGSDTGIFAGVMYRDYGSTLTSVPDELLGYFGNGTLNSVATGRVAYTFGLEGPAITVDTACSSSLVAMHWAAQSLRAGECSLALAGGVTVMTTPGTFVEFARQNGLASDGRCKAFAEGADGTGWSEGVGLVVLERLSDARRNGHRVLAVLRGSAVNQDGASNGLTAPNGPSQQRVVRAALVSGGLSVGDVDVVEGHGTGTRLGDPIEAQALLATYGRGRVGGEPLWLGSVKSNIGHAQAAAGVAGVIKMVEALRRGVLPRTLHVDEPSGQVDWSVGGVELLVEGRVWPDVGRVRRAGVSSFGISGTNAHVILEQAPAETPRVEGTSGVGVVPLVLSGGSVGVVGELAGRVLSVVGDGDGVSVGEVCRGLALTRAGLGHRAVVVGEGWEELRSGLVALS</sequence>
<evidence type="ECO:0000256" key="5">
    <source>
        <dbReference type="ARBA" id="ARBA00023194"/>
    </source>
</evidence>
<dbReference type="SMART" id="SM00827">
    <property type="entry name" value="PKS_AT"/>
    <property type="match status" value="1"/>
</dbReference>
<feature type="region of interest" description="Disordered" evidence="9">
    <location>
        <begin position="772"/>
        <end position="800"/>
    </location>
</feature>
<dbReference type="InterPro" id="IPR013968">
    <property type="entry name" value="PKS_KR"/>
</dbReference>
<dbReference type="Pfam" id="PF22953">
    <property type="entry name" value="SpnB_Rossmann"/>
    <property type="match status" value="1"/>
</dbReference>
<organism evidence="13 14">
    <name type="scientific">Streptomyces parvus</name>
    <dbReference type="NCBI Taxonomy" id="66428"/>
    <lineage>
        <taxon>Bacteria</taxon>
        <taxon>Bacillati</taxon>
        <taxon>Actinomycetota</taxon>
        <taxon>Actinomycetes</taxon>
        <taxon>Kitasatosporales</taxon>
        <taxon>Streptomycetaceae</taxon>
        <taxon>Streptomyces</taxon>
    </lineage>
</organism>
<dbReference type="Pfam" id="PF14765">
    <property type="entry name" value="PS-DH"/>
    <property type="match status" value="1"/>
</dbReference>
<dbReference type="InterPro" id="IPR014043">
    <property type="entry name" value="Acyl_transferase_dom"/>
</dbReference>
<dbReference type="SMART" id="SM00822">
    <property type="entry name" value="PKS_KR"/>
    <property type="match status" value="1"/>
</dbReference>
<keyword evidence="4" id="KW-0808">Transferase</keyword>
<dbReference type="InterPro" id="IPR020807">
    <property type="entry name" value="PKS_DH"/>
</dbReference>
<dbReference type="Pfam" id="PF00550">
    <property type="entry name" value="PP-binding"/>
    <property type="match status" value="1"/>
</dbReference>
<feature type="domain" description="Carrier" evidence="10">
    <location>
        <begin position="1074"/>
        <end position="1149"/>
    </location>
</feature>
<dbReference type="FunFam" id="1.10.1200.10:FF:000007">
    <property type="entry name" value="Probable polyketide synthase pks17"/>
    <property type="match status" value="1"/>
</dbReference>
<feature type="domain" description="PKS/mFAS DH" evidence="12">
    <location>
        <begin position="305"/>
        <end position="580"/>
    </location>
</feature>
<dbReference type="CDD" id="cd00833">
    <property type="entry name" value="PKS"/>
    <property type="match status" value="1"/>
</dbReference>
<evidence type="ECO:0000256" key="8">
    <source>
        <dbReference type="PROSITE-ProRule" id="PRU01363"/>
    </source>
</evidence>
<dbReference type="GO" id="GO:0033068">
    <property type="term" value="P:macrolide biosynthetic process"/>
    <property type="evidence" value="ECO:0007669"/>
    <property type="project" value="UniProtKB-ARBA"/>
</dbReference>
<evidence type="ECO:0000259" key="12">
    <source>
        <dbReference type="PROSITE" id="PS52019"/>
    </source>
</evidence>
<keyword evidence="2" id="KW-0596">Phosphopantetheine</keyword>
<dbReference type="Pfam" id="PF02801">
    <property type="entry name" value="Ketoacyl-synt_C"/>
    <property type="match status" value="1"/>
</dbReference>
<dbReference type="CDD" id="cd08956">
    <property type="entry name" value="KR_3_FAS_SDR_x"/>
    <property type="match status" value="1"/>
</dbReference>
<reference evidence="13 14" key="1">
    <citation type="submission" date="2020-01" db="EMBL/GenBank/DDBJ databases">
        <title>Insect and environment-associated Actinomycetes.</title>
        <authorList>
            <person name="Currrie C."/>
            <person name="Chevrette M."/>
            <person name="Carlson C."/>
            <person name="Stubbendieck R."/>
            <person name="Wendt-Pienkowski E."/>
        </authorList>
    </citation>
    <scope>NUCLEOTIDE SEQUENCE [LARGE SCALE GENOMIC DNA]</scope>
    <source>
        <strain evidence="13 14">SID7590</strain>
    </source>
</reference>
<feature type="active site" description="Proton donor; for dehydratase activity" evidence="8">
    <location>
        <position position="497"/>
    </location>
</feature>
<dbReference type="InterPro" id="IPR009081">
    <property type="entry name" value="PP-bd_ACP"/>
</dbReference>
<dbReference type="Gene3D" id="1.10.1200.10">
    <property type="entry name" value="ACP-like"/>
    <property type="match status" value="1"/>
</dbReference>
<dbReference type="InterPro" id="IPR050091">
    <property type="entry name" value="PKS_NRPS_Biosynth_Enz"/>
</dbReference>
<evidence type="ECO:0000259" key="10">
    <source>
        <dbReference type="PROSITE" id="PS50075"/>
    </source>
</evidence>
<evidence type="ECO:0000256" key="1">
    <source>
        <dbReference type="ARBA" id="ARBA00004792"/>
    </source>
</evidence>
<keyword evidence="7" id="KW-0012">Acyltransferase</keyword>
<dbReference type="InterPro" id="IPR049551">
    <property type="entry name" value="PKS_DH_C"/>
</dbReference>
<dbReference type="Pfam" id="PF21089">
    <property type="entry name" value="PKS_DH_N"/>
    <property type="match status" value="1"/>
</dbReference>
<evidence type="ECO:0000313" key="13">
    <source>
        <dbReference type="EMBL" id="NEC21053.1"/>
    </source>
</evidence>
<dbReference type="InterPro" id="IPR036291">
    <property type="entry name" value="NAD(P)-bd_dom_sf"/>
</dbReference>
<dbReference type="InterPro" id="IPR014031">
    <property type="entry name" value="Ketoacyl_synth_C"/>
</dbReference>
<dbReference type="GO" id="GO:0004312">
    <property type="term" value="F:fatty acid synthase activity"/>
    <property type="evidence" value="ECO:0007669"/>
    <property type="project" value="TreeGrafter"/>
</dbReference>
<dbReference type="PROSITE" id="PS50075">
    <property type="entry name" value="CARRIER"/>
    <property type="match status" value="1"/>
</dbReference>
<evidence type="ECO:0000313" key="14">
    <source>
        <dbReference type="Proteomes" id="UP000469670"/>
    </source>
</evidence>
<comment type="pathway">
    <text evidence="1">Antibiotic biosynthesis.</text>
</comment>
<evidence type="ECO:0000256" key="7">
    <source>
        <dbReference type="ARBA" id="ARBA00023315"/>
    </source>
</evidence>
<evidence type="ECO:0000256" key="3">
    <source>
        <dbReference type="ARBA" id="ARBA00022553"/>
    </source>
</evidence>
<dbReference type="Gene3D" id="3.40.47.10">
    <property type="match status" value="1"/>
</dbReference>
<dbReference type="PROSITE" id="PS52004">
    <property type="entry name" value="KS3_2"/>
    <property type="match status" value="1"/>
</dbReference>
<evidence type="ECO:0000259" key="11">
    <source>
        <dbReference type="PROSITE" id="PS52004"/>
    </source>
</evidence>
<dbReference type="Gene3D" id="3.40.50.720">
    <property type="entry name" value="NAD(P)-binding Rossmann-like Domain"/>
    <property type="match status" value="1"/>
</dbReference>
<evidence type="ECO:0000256" key="4">
    <source>
        <dbReference type="ARBA" id="ARBA00022679"/>
    </source>
</evidence>
<dbReference type="EMBL" id="JAAGMP010001010">
    <property type="protein sequence ID" value="NEC21053.1"/>
    <property type="molecule type" value="Genomic_DNA"/>
</dbReference>
<dbReference type="FunFam" id="3.40.47.10:FF:000019">
    <property type="entry name" value="Polyketide synthase type I"/>
    <property type="match status" value="1"/>
</dbReference>
<dbReference type="InterPro" id="IPR020841">
    <property type="entry name" value="PKS_Beta-ketoAc_synthase_dom"/>
</dbReference>
<dbReference type="Pfam" id="PF08659">
    <property type="entry name" value="KR"/>
    <property type="match status" value="1"/>
</dbReference>
<evidence type="ECO:0000256" key="9">
    <source>
        <dbReference type="SAM" id="MobiDB-lite"/>
    </source>
</evidence>